<evidence type="ECO:0000256" key="6">
    <source>
        <dbReference type="PROSITE-ProRule" id="PRU00124"/>
    </source>
</evidence>
<accession>A0A7R9QXC9</accession>
<dbReference type="PROSITE" id="PS50068">
    <property type="entry name" value="LDLRA_2"/>
    <property type="match status" value="1"/>
</dbReference>
<feature type="region of interest" description="Disordered" evidence="7">
    <location>
        <begin position="123"/>
        <end position="175"/>
    </location>
</feature>
<dbReference type="InterPro" id="IPR036055">
    <property type="entry name" value="LDL_receptor-like_sf"/>
</dbReference>
<dbReference type="PANTHER" id="PTHR15549:SF26">
    <property type="entry name" value="AXIAL BUDDING PATTERN PROTEIN 2-RELATED"/>
    <property type="match status" value="1"/>
</dbReference>
<evidence type="ECO:0000256" key="5">
    <source>
        <dbReference type="ARBA" id="ARBA00023157"/>
    </source>
</evidence>
<dbReference type="SMART" id="SM00192">
    <property type="entry name" value="LDLa"/>
    <property type="match status" value="1"/>
</dbReference>
<reference evidence="9" key="1">
    <citation type="submission" date="2020-11" db="EMBL/GenBank/DDBJ databases">
        <authorList>
            <person name="Tran Van P."/>
        </authorList>
    </citation>
    <scope>NUCLEOTIDE SEQUENCE</scope>
</reference>
<dbReference type="EMBL" id="CAJPVJ010025802">
    <property type="protein sequence ID" value="CAG2179118.1"/>
    <property type="molecule type" value="Genomic_DNA"/>
</dbReference>
<keyword evidence="4 8" id="KW-0472">Membrane</keyword>
<keyword evidence="2 8" id="KW-0812">Transmembrane</keyword>
<keyword evidence="3 8" id="KW-1133">Transmembrane helix</keyword>
<feature type="disulfide bond" evidence="6">
    <location>
        <begin position="114"/>
        <end position="129"/>
    </location>
</feature>
<feature type="transmembrane region" description="Helical" evidence="8">
    <location>
        <begin position="178"/>
        <end position="202"/>
    </location>
</feature>
<evidence type="ECO:0000256" key="4">
    <source>
        <dbReference type="ARBA" id="ARBA00023136"/>
    </source>
</evidence>
<evidence type="ECO:0000256" key="1">
    <source>
        <dbReference type="ARBA" id="ARBA00004167"/>
    </source>
</evidence>
<evidence type="ECO:0000256" key="7">
    <source>
        <dbReference type="SAM" id="MobiDB-lite"/>
    </source>
</evidence>
<dbReference type="OrthoDB" id="9991628at2759"/>
<name>A0A7R9QXC9_9ACAR</name>
<dbReference type="GO" id="GO:0071944">
    <property type="term" value="C:cell periphery"/>
    <property type="evidence" value="ECO:0007669"/>
    <property type="project" value="UniProtKB-ARBA"/>
</dbReference>
<evidence type="ECO:0000313" key="10">
    <source>
        <dbReference type="Proteomes" id="UP000728032"/>
    </source>
</evidence>
<keyword evidence="5 6" id="KW-1015">Disulfide bond</keyword>
<dbReference type="InterPro" id="IPR051694">
    <property type="entry name" value="Immunoregulatory_rcpt-like"/>
</dbReference>
<comment type="caution">
    <text evidence="6">Lacks conserved residue(s) required for the propagation of feature annotation.</text>
</comment>
<keyword evidence="10" id="KW-1185">Reference proteome</keyword>
<dbReference type="EMBL" id="OC940627">
    <property type="protein sequence ID" value="CAD7661982.1"/>
    <property type="molecule type" value="Genomic_DNA"/>
</dbReference>
<gene>
    <name evidence="9" type="ORF">ONB1V03_LOCUS18542</name>
</gene>
<dbReference type="InterPro" id="IPR023415">
    <property type="entry name" value="LDLR_class-A_CS"/>
</dbReference>
<comment type="subcellular location">
    <subcellularLocation>
        <location evidence="1">Membrane</location>
        <topology evidence="1">Single-pass membrane protein</topology>
    </subcellularLocation>
</comment>
<dbReference type="PROSITE" id="PS01209">
    <property type="entry name" value="LDLRA_1"/>
    <property type="match status" value="1"/>
</dbReference>
<dbReference type="SUPFAM" id="SSF57424">
    <property type="entry name" value="LDL receptor-like module"/>
    <property type="match status" value="1"/>
</dbReference>
<evidence type="ECO:0000313" key="9">
    <source>
        <dbReference type="EMBL" id="CAD7661982.1"/>
    </source>
</evidence>
<dbReference type="Proteomes" id="UP000728032">
    <property type="component" value="Unassembled WGS sequence"/>
</dbReference>
<dbReference type="GO" id="GO:0016020">
    <property type="term" value="C:membrane"/>
    <property type="evidence" value="ECO:0007669"/>
    <property type="project" value="UniProtKB-SubCell"/>
</dbReference>
<evidence type="ECO:0000256" key="8">
    <source>
        <dbReference type="SAM" id="Phobius"/>
    </source>
</evidence>
<organism evidence="9">
    <name type="scientific">Oppiella nova</name>
    <dbReference type="NCBI Taxonomy" id="334625"/>
    <lineage>
        <taxon>Eukaryota</taxon>
        <taxon>Metazoa</taxon>
        <taxon>Ecdysozoa</taxon>
        <taxon>Arthropoda</taxon>
        <taxon>Chelicerata</taxon>
        <taxon>Arachnida</taxon>
        <taxon>Acari</taxon>
        <taxon>Acariformes</taxon>
        <taxon>Sarcoptiformes</taxon>
        <taxon>Oribatida</taxon>
        <taxon>Brachypylina</taxon>
        <taxon>Oppioidea</taxon>
        <taxon>Oppiidae</taxon>
        <taxon>Oppiella</taxon>
    </lineage>
</organism>
<dbReference type="AlphaFoldDB" id="A0A7R9QXC9"/>
<dbReference type="PANTHER" id="PTHR15549">
    <property type="entry name" value="PAIRED IMMUNOGLOBULIN-LIKE TYPE 2 RECEPTOR"/>
    <property type="match status" value="1"/>
</dbReference>
<dbReference type="InterPro" id="IPR002172">
    <property type="entry name" value="LDrepeatLR_classA_rpt"/>
</dbReference>
<sequence length="220" mass="23534">MSTSSKKGLILGIDDIHIGSNDNETCSDYILIQDSDSKDETKWCRNNKTDISGKEFPGQSHIDIGFHAGKASNSSFTLIVTEFEAPSLGYCFSNKNLKCSSKAGKQCVSKAYQCDGYRNCPEGDDENGCPSGPTTTTTTITTTTPSNHTTTPTTHSTTSHTTQPTTPPTTPKPEPKGLGGGFIALIVIGVLIAAAIVVFVIFKCLKRRRENNGYSAVNSD</sequence>
<proteinExistence type="predicted"/>
<protein>
    <submittedName>
        <fullName evidence="9">Uncharacterized protein</fullName>
    </submittedName>
</protein>
<dbReference type="Gene3D" id="2.40.128.620">
    <property type="match status" value="1"/>
</dbReference>
<evidence type="ECO:0000256" key="2">
    <source>
        <dbReference type="ARBA" id="ARBA00022692"/>
    </source>
</evidence>
<feature type="compositionally biased region" description="Low complexity" evidence="7">
    <location>
        <begin position="133"/>
        <end position="164"/>
    </location>
</feature>
<evidence type="ECO:0000256" key="3">
    <source>
        <dbReference type="ARBA" id="ARBA00022989"/>
    </source>
</evidence>